<keyword evidence="12" id="KW-1185">Reference proteome</keyword>
<evidence type="ECO:0000256" key="9">
    <source>
        <dbReference type="SAM" id="SignalP"/>
    </source>
</evidence>
<dbReference type="Gene3D" id="2.170.130.10">
    <property type="entry name" value="TonB-dependent receptor, plug domain"/>
    <property type="match status" value="1"/>
</dbReference>
<keyword evidence="3 8" id="KW-1134">Transmembrane beta strand</keyword>
<dbReference type="InterPro" id="IPR039426">
    <property type="entry name" value="TonB-dep_rcpt-like"/>
</dbReference>
<keyword evidence="4 8" id="KW-0812">Transmembrane</keyword>
<feature type="domain" description="TonB-dependent receptor plug" evidence="10">
    <location>
        <begin position="49"/>
        <end position="173"/>
    </location>
</feature>
<dbReference type="STRING" id="454006.SAMN05421825_0772"/>
<evidence type="ECO:0000256" key="1">
    <source>
        <dbReference type="ARBA" id="ARBA00004571"/>
    </source>
</evidence>
<evidence type="ECO:0000256" key="6">
    <source>
        <dbReference type="ARBA" id="ARBA00023136"/>
    </source>
</evidence>
<dbReference type="OrthoDB" id="9768177at2"/>
<dbReference type="InterPro" id="IPR037066">
    <property type="entry name" value="Plug_dom_sf"/>
</dbReference>
<dbReference type="InterPro" id="IPR023997">
    <property type="entry name" value="TonB-dep_OMP_SusC/RagA_CS"/>
</dbReference>
<dbReference type="PANTHER" id="PTHR30069">
    <property type="entry name" value="TONB-DEPENDENT OUTER MEMBRANE RECEPTOR"/>
    <property type="match status" value="1"/>
</dbReference>
<name>A0A1G7HEK7_9FLAO</name>
<dbReference type="EMBL" id="FNBH01000001">
    <property type="protein sequence ID" value="SDE98791.1"/>
    <property type="molecule type" value="Genomic_DNA"/>
</dbReference>
<evidence type="ECO:0000256" key="4">
    <source>
        <dbReference type="ARBA" id="ARBA00022692"/>
    </source>
</evidence>
<evidence type="ECO:0000256" key="7">
    <source>
        <dbReference type="ARBA" id="ARBA00023237"/>
    </source>
</evidence>
<dbReference type="GO" id="GO:0044718">
    <property type="term" value="P:siderophore transmembrane transport"/>
    <property type="evidence" value="ECO:0007669"/>
    <property type="project" value="TreeGrafter"/>
</dbReference>
<comment type="subcellular location">
    <subcellularLocation>
        <location evidence="1 8">Cell outer membrane</location>
        <topology evidence="1 8">Multi-pass membrane protein</topology>
    </subcellularLocation>
</comment>
<keyword evidence="5 9" id="KW-0732">Signal</keyword>
<evidence type="ECO:0000313" key="12">
    <source>
        <dbReference type="Proteomes" id="UP000199203"/>
    </source>
</evidence>
<dbReference type="SUPFAM" id="SSF56935">
    <property type="entry name" value="Porins"/>
    <property type="match status" value="1"/>
</dbReference>
<dbReference type="GO" id="GO:0015344">
    <property type="term" value="F:siderophore uptake transmembrane transporter activity"/>
    <property type="evidence" value="ECO:0007669"/>
    <property type="project" value="TreeGrafter"/>
</dbReference>
<gene>
    <name evidence="11" type="ORF">SAMN05421825_0772</name>
</gene>
<dbReference type="GO" id="GO:0009279">
    <property type="term" value="C:cell outer membrane"/>
    <property type="evidence" value="ECO:0007669"/>
    <property type="project" value="UniProtKB-SubCell"/>
</dbReference>
<dbReference type="RefSeq" id="WP_089871490.1">
    <property type="nucleotide sequence ID" value="NZ_FNBH01000001.1"/>
</dbReference>
<evidence type="ECO:0000256" key="3">
    <source>
        <dbReference type="ARBA" id="ARBA00022452"/>
    </source>
</evidence>
<feature type="chain" id="PRO_5011585827" evidence="9">
    <location>
        <begin position="19"/>
        <end position="983"/>
    </location>
</feature>
<reference evidence="12" key="1">
    <citation type="submission" date="2016-10" db="EMBL/GenBank/DDBJ databases">
        <authorList>
            <person name="Varghese N."/>
            <person name="Submissions S."/>
        </authorList>
    </citation>
    <scope>NUCLEOTIDE SEQUENCE [LARGE SCALE GENOMIC DNA]</scope>
    <source>
        <strain evidence="12">DSM 19684</strain>
    </source>
</reference>
<evidence type="ECO:0000259" key="10">
    <source>
        <dbReference type="Pfam" id="PF07715"/>
    </source>
</evidence>
<dbReference type="InterPro" id="IPR012910">
    <property type="entry name" value="Plug_dom"/>
</dbReference>
<proteinExistence type="inferred from homology"/>
<evidence type="ECO:0000256" key="8">
    <source>
        <dbReference type="PROSITE-ProRule" id="PRU01360"/>
    </source>
</evidence>
<dbReference type="AlphaFoldDB" id="A0A1G7HEK7"/>
<accession>A0A1G7HEK7</accession>
<keyword evidence="2 8" id="KW-0813">Transport</keyword>
<sequence>MKKLTTSVLAVVLSSSFAMVSAQKVKDTAKTQDIEGVVVTALGIKREKKALGYATQQISGDNISDAGQSNAVSALSGNVAGVQVTATSSIGGSTRITMRGISSITGENRPLIVVDGVPLDNTNINNTDTQRGAGGRDYGDASFDISPDDIESVTVLKGGPAAALYGARAGNGAILYTTKSAKKGRTSVEINTGVSFENAYIKPKLQTQYGGGSSSTLPTATINGQLYNIMDYGTDASWGPKYDPNLMYLPWNAFDPEFASDYLKPVPFIAPKKDVDSFWDTGVNYTNNFSVSQSFNDTNVRLSYTNTQLNGIVPNSKVNKDNMSINLNTKLSERLKAEANINYIVTRGFNRPETGYGDNSVAQKFYQFGQRNLDFSKLKDYKLADGSQRTWNRTAWDDPTPAFSDNPYWTIYENTSLDKRVRTFGSAGITYSFNKHLSATGKVYADTYSLTNSTRVAVGSAAIPGYALTKRNISEYNYEGRLQYDNNFGDFSITGSAGFNYRDNKSERLTGQTNGGLIIPGLYNLSNSLSSAQTSNFASHLAVKSLFYYASLGYKDYLFVETTGRNDWFSNLNDDQFYPSVTGSFVFTKLVNADWLSFGKIRAGWSKIAQSSPDAFIRENYTDVGAVIGSTTVTSPFGGAPMYSNPNTNNDPNIRPELKYTKEIGLELSLFKNRVGLDFTYYDVSSKDLILPVPVDPSTGFLFTRINAGEMTNKGVEVSLNVTPVKSDNFSWSLNANFAKNVNKLVSLYQDLERYIITNAPFRAQLAADVGSAYGAIMGTDFVYDANGNKIIDDNGFYKVSALKNLGSILPDYNLGIRSTWKYKSLTLSALLDIQQGGKYFSTTNMWGHYSGMLEDTALGGNREGGVVLDGVKEDGTPNTTNISAVDWGLSYYGGVDKLNVFDASYIKLRDVTLSYDLPKTIIGDAFQGIRVSAFARNLFAWNLSNKGIDPENTSYGSGNIQGLEGGSLPSTRIYGFNVNFKF</sequence>
<protein>
    <submittedName>
        <fullName evidence="11">TonB-linked outer membrane protein, SusC/RagA family</fullName>
    </submittedName>
</protein>
<comment type="similarity">
    <text evidence="8">Belongs to the TonB-dependent receptor family.</text>
</comment>
<evidence type="ECO:0000256" key="2">
    <source>
        <dbReference type="ARBA" id="ARBA00022448"/>
    </source>
</evidence>
<dbReference type="Pfam" id="PF07715">
    <property type="entry name" value="Plug"/>
    <property type="match status" value="1"/>
</dbReference>
<evidence type="ECO:0000313" key="11">
    <source>
        <dbReference type="EMBL" id="SDE98791.1"/>
    </source>
</evidence>
<dbReference type="InterPro" id="IPR023996">
    <property type="entry name" value="TonB-dep_OMP_SusC/RagA"/>
</dbReference>
<dbReference type="NCBIfam" id="TIGR04057">
    <property type="entry name" value="SusC_RagA_signa"/>
    <property type="match status" value="1"/>
</dbReference>
<dbReference type="Gene3D" id="2.40.170.20">
    <property type="entry name" value="TonB-dependent receptor, beta-barrel domain"/>
    <property type="match status" value="1"/>
</dbReference>
<organism evidence="11 12">
    <name type="scientific">Epilithonimonas hungarica</name>
    <dbReference type="NCBI Taxonomy" id="454006"/>
    <lineage>
        <taxon>Bacteria</taxon>
        <taxon>Pseudomonadati</taxon>
        <taxon>Bacteroidota</taxon>
        <taxon>Flavobacteriia</taxon>
        <taxon>Flavobacteriales</taxon>
        <taxon>Weeksellaceae</taxon>
        <taxon>Chryseobacterium group</taxon>
        <taxon>Epilithonimonas</taxon>
    </lineage>
</organism>
<keyword evidence="6 8" id="KW-0472">Membrane</keyword>
<dbReference type="NCBIfam" id="TIGR04056">
    <property type="entry name" value="OMP_RagA_SusC"/>
    <property type="match status" value="1"/>
</dbReference>
<feature type="signal peptide" evidence="9">
    <location>
        <begin position="1"/>
        <end position="18"/>
    </location>
</feature>
<dbReference type="PANTHER" id="PTHR30069:SF29">
    <property type="entry name" value="HEMOGLOBIN AND HEMOGLOBIN-HAPTOGLOBIN-BINDING PROTEIN 1-RELATED"/>
    <property type="match status" value="1"/>
</dbReference>
<dbReference type="InterPro" id="IPR036942">
    <property type="entry name" value="Beta-barrel_TonB_sf"/>
</dbReference>
<keyword evidence="7 8" id="KW-0998">Cell outer membrane</keyword>
<evidence type="ECO:0000256" key="5">
    <source>
        <dbReference type="ARBA" id="ARBA00022729"/>
    </source>
</evidence>
<dbReference type="PROSITE" id="PS52016">
    <property type="entry name" value="TONB_DEPENDENT_REC_3"/>
    <property type="match status" value="1"/>
</dbReference>
<dbReference type="Proteomes" id="UP000199203">
    <property type="component" value="Unassembled WGS sequence"/>
</dbReference>